<dbReference type="InterPro" id="IPR000780">
    <property type="entry name" value="CheR_MeTrfase"/>
</dbReference>
<name>A0A2N3PX72_9PROT</name>
<dbReference type="InterPro" id="IPR026024">
    <property type="entry name" value="Chemotaxis_MeTrfase_CheR"/>
</dbReference>
<feature type="binding site" evidence="6">
    <location>
        <begin position="232"/>
        <end position="233"/>
    </location>
    <ligand>
        <name>S-adenosyl-L-methionine</name>
        <dbReference type="ChEBI" id="CHEBI:59789"/>
    </ligand>
</feature>
<dbReference type="GO" id="GO:0008983">
    <property type="term" value="F:protein-glutamate O-methyltransferase activity"/>
    <property type="evidence" value="ECO:0007669"/>
    <property type="project" value="UniProtKB-EC"/>
</dbReference>
<dbReference type="OrthoDB" id="9816309at2"/>
<feature type="binding site" evidence="6">
    <location>
        <position position="89"/>
    </location>
    <ligand>
        <name>S-adenosyl-L-methionine</name>
        <dbReference type="ChEBI" id="CHEBI:59789"/>
    </ligand>
</feature>
<comment type="function">
    <text evidence="5">Methylation of the membrane-bound methyl-accepting chemotaxis proteins (MCP) to form gamma-glutamyl methyl ester residues in MCP.</text>
</comment>
<dbReference type="SMART" id="SM00138">
    <property type="entry name" value="MeTrc"/>
    <property type="match status" value="1"/>
</dbReference>
<evidence type="ECO:0000256" key="3">
    <source>
        <dbReference type="ARBA" id="ARBA00022679"/>
    </source>
</evidence>
<proteinExistence type="predicted"/>
<keyword evidence="3 5" id="KW-0808">Transferase</keyword>
<dbReference type="PROSITE" id="PS50123">
    <property type="entry name" value="CHER"/>
    <property type="match status" value="1"/>
</dbReference>
<dbReference type="PANTHER" id="PTHR24422:SF26">
    <property type="entry name" value="CHEMOTAXIS PROTEIN METHYLTRANSFERASE"/>
    <property type="match status" value="1"/>
</dbReference>
<feature type="binding site" evidence="6">
    <location>
        <position position="156"/>
    </location>
    <ligand>
        <name>S-adenosyl-L-methionine</name>
        <dbReference type="ChEBI" id="CHEBI:59789"/>
    </ligand>
</feature>
<protein>
    <recommendedName>
        <fullName evidence="5">Chemotaxis protein methyltransferase</fullName>
        <ecNumber evidence="5">2.1.1.80</ecNumber>
    </recommendedName>
</protein>
<dbReference type="PIRSF" id="PIRSF000410">
    <property type="entry name" value="CheR"/>
    <property type="match status" value="1"/>
</dbReference>
<dbReference type="PANTHER" id="PTHR24422">
    <property type="entry name" value="CHEMOTAXIS PROTEIN METHYLTRANSFERASE"/>
    <property type="match status" value="1"/>
</dbReference>
<keyword evidence="2 5" id="KW-0489">Methyltransferase</keyword>
<dbReference type="SUPFAM" id="SSF53335">
    <property type="entry name" value="S-adenosyl-L-methionine-dependent methyltransferases"/>
    <property type="match status" value="1"/>
</dbReference>
<keyword evidence="9" id="KW-1185">Reference proteome</keyword>
<dbReference type="InterPro" id="IPR029063">
    <property type="entry name" value="SAM-dependent_MTases_sf"/>
</dbReference>
<dbReference type="AlphaFoldDB" id="A0A2N3PX72"/>
<keyword evidence="4 5" id="KW-0949">S-adenosyl-L-methionine</keyword>
<dbReference type="Proteomes" id="UP000233293">
    <property type="component" value="Unassembled WGS sequence"/>
</dbReference>
<reference evidence="9" key="1">
    <citation type="submission" date="2017-12" db="EMBL/GenBank/DDBJ databases">
        <title>Draft genome sequence of Telmatospirillum siberiense 26-4b1T, an acidotolerant peatland alphaproteobacterium potentially involved in sulfur cycling.</title>
        <authorList>
            <person name="Hausmann B."/>
            <person name="Pjevac P."/>
            <person name="Schreck K."/>
            <person name="Herbold C.W."/>
            <person name="Daims H."/>
            <person name="Wagner M."/>
            <person name="Pester M."/>
            <person name="Loy A."/>
        </authorList>
    </citation>
    <scope>NUCLEOTIDE SEQUENCE [LARGE SCALE GENOMIC DNA]</scope>
    <source>
        <strain evidence="9">26-4b1</strain>
    </source>
</reference>
<dbReference type="EC" id="2.1.1.80" evidence="5"/>
<feature type="domain" description="CheR-type methyltransferase" evidence="7">
    <location>
        <begin position="12"/>
        <end position="286"/>
    </location>
</feature>
<dbReference type="Pfam" id="PF01739">
    <property type="entry name" value="CheR"/>
    <property type="match status" value="1"/>
</dbReference>
<feature type="binding site" evidence="6">
    <location>
        <position position="130"/>
    </location>
    <ligand>
        <name>S-adenosyl-L-methionine</name>
        <dbReference type="ChEBI" id="CHEBI:59789"/>
    </ligand>
</feature>
<dbReference type="InterPro" id="IPR022642">
    <property type="entry name" value="CheR_C"/>
</dbReference>
<feature type="binding site" evidence="6">
    <location>
        <position position="83"/>
    </location>
    <ligand>
        <name>S-adenosyl-L-methionine</name>
        <dbReference type="ChEBI" id="CHEBI:59789"/>
    </ligand>
</feature>
<dbReference type="InterPro" id="IPR050903">
    <property type="entry name" value="Bact_Chemotaxis_MeTrfase"/>
</dbReference>
<sequence>MSGSTGSGIDRLSTSDFRRLASFIENYSGIKMSSNKRTMVEGRLRKRARALGLESLSEYCRTLFEDGGMVGEAINLIDAVTTNKTDFFREIPHFQFLADHVLPQLAGGDIRIGIDVPLKVWSAACSTGAEPYSLAMMLEEFGRQIRGFRFSVLATDICTEVLAIAREAIYPETMIAPIPDALRRSCLRRSRDKDRSLVRISPALRGKVSFGRLNLMDDSYPVDKDMDVIFCRNILIYFDRPTQEAVVRRLVGHLKPGGYLFVGHTESMAGFTLPLRPVASSVFQKR</sequence>
<dbReference type="InterPro" id="IPR022641">
    <property type="entry name" value="CheR_N"/>
</dbReference>
<organism evidence="8 9">
    <name type="scientific">Telmatospirillum siberiense</name>
    <dbReference type="NCBI Taxonomy" id="382514"/>
    <lineage>
        <taxon>Bacteria</taxon>
        <taxon>Pseudomonadati</taxon>
        <taxon>Pseudomonadota</taxon>
        <taxon>Alphaproteobacteria</taxon>
        <taxon>Rhodospirillales</taxon>
        <taxon>Rhodospirillaceae</taxon>
        <taxon>Telmatospirillum</taxon>
    </lineage>
</organism>
<dbReference type="Gene3D" id="3.40.50.150">
    <property type="entry name" value="Vaccinia Virus protein VP39"/>
    <property type="match status" value="1"/>
</dbReference>
<evidence type="ECO:0000256" key="5">
    <source>
        <dbReference type="PIRNR" id="PIRNR000410"/>
    </source>
</evidence>
<evidence type="ECO:0000259" key="7">
    <source>
        <dbReference type="PROSITE" id="PS50123"/>
    </source>
</evidence>
<dbReference type="Pfam" id="PF03705">
    <property type="entry name" value="CheR_N"/>
    <property type="match status" value="1"/>
</dbReference>
<dbReference type="SUPFAM" id="SSF47757">
    <property type="entry name" value="Chemotaxis receptor methyltransferase CheR, N-terminal domain"/>
    <property type="match status" value="1"/>
</dbReference>
<feature type="binding site" evidence="6">
    <location>
        <position position="85"/>
    </location>
    <ligand>
        <name>S-adenosyl-L-methionine</name>
        <dbReference type="ChEBI" id="CHEBI:59789"/>
    </ligand>
</feature>
<evidence type="ECO:0000256" key="4">
    <source>
        <dbReference type="ARBA" id="ARBA00022691"/>
    </source>
</evidence>
<gene>
    <name evidence="8" type="ORF">CWS72_09045</name>
</gene>
<evidence type="ECO:0000256" key="1">
    <source>
        <dbReference type="ARBA" id="ARBA00001541"/>
    </source>
</evidence>
<dbReference type="RefSeq" id="WP_101250259.1">
    <property type="nucleotide sequence ID" value="NZ_PIUM01000007.1"/>
</dbReference>
<dbReference type="GO" id="GO:0032259">
    <property type="term" value="P:methylation"/>
    <property type="evidence" value="ECO:0007669"/>
    <property type="project" value="UniProtKB-KW"/>
</dbReference>
<feature type="binding site" evidence="6">
    <location>
        <begin position="214"/>
        <end position="215"/>
    </location>
    <ligand>
        <name>S-adenosyl-L-methionine</name>
        <dbReference type="ChEBI" id="CHEBI:59789"/>
    </ligand>
</feature>
<evidence type="ECO:0000313" key="8">
    <source>
        <dbReference type="EMBL" id="PKU24999.1"/>
    </source>
</evidence>
<evidence type="ECO:0000313" key="9">
    <source>
        <dbReference type="Proteomes" id="UP000233293"/>
    </source>
</evidence>
<dbReference type="PRINTS" id="PR00996">
    <property type="entry name" value="CHERMTFRASE"/>
</dbReference>
<dbReference type="InterPro" id="IPR036804">
    <property type="entry name" value="CheR_N_sf"/>
</dbReference>
<comment type="catalytic activity">
    <reaction evidence="1 5">
        <text>L-glutamyl-[protein] + S-adenosyl-L-methionine = [protein]-L-glutamate 5-O-methyl ester + S-adenosyl-L-homocysteine</text>
        <dbReference type="Rhea" id="RHEA:24452"/>
        <dbReference type="Rhea" id="RHEA-COMP:10208"/>
        <dbReference type="Rhea" id="RHEA-COMP:10311"/>
        <dbReference type="ChEBI" id="CHEBI:29973"/>
        <dbReference type="ChEBI" id="CHEBI:57856"/>
        <dbReference type="ChEBI" id="CHEBI:59789"/>
        <dbReference type="ChEBI" id="CHEBI:82795"/>
        <dbReference type="EC" id="2.1.1.80"/>
    </reaction>
</comment>
<dbReference type="Gene3D" id="1.10.155.10">
    <property type="entry name" value="Chemotaxis receptor methyltransferase CheR, N-terminal domain"/>
    <property type="match status" value="1"/>
</dbReference>
<evidence type="ECO:0000256" key="6">
    <source>
        <dbReference type="PIRSR" id="PIRSR000410-1"/>
    </source>
</evidence>
<accession>A0A2N3PX72</accession>
<evidence type="ECO:0000256" key="2">
    <source>
        <dbReference type="ARBA" id="ARBA00022603"/>
    </source>
</evidence>
<dbReference type="EMBL" id="PIUM01000007">
    <property type="protein sequence ID" value="PKU24999.1"/>
    <property type="molecule type" value="Genomic_DNA"/>
</dbReference>
<comment type="caution">
    <text evidence="8">The sequence shown here is derived from an EMBL/GenBank/DDBJ whole genome shotgun (WGS) entry which is preliminary data.</text>
</comment>